<comment type="caution">
    <text evidence="2">The sequence shown here is derived from an EMBL/GenBank/DDBJ whole genome shotgun (WGS) entry which is preliminary data.</text>
</comment>
<protein>
    <submittedName>
        <fullName evidence="2">Uncharacterized protein</fullName>
    </submittedName>
</protein>
<organism evidence="2 3">
    <name type="scientific">Halospeciosus flavus</name>
    <dbReference type="NCBI Taxonomy" id="3032283"/>
    <lineage>
        <taxon>Archaea</taxon>
        <taxon>Methanobacteriati</taxon>
        <taxon>Methanobacteriota</taxon>
        <taxon>Stenosarchaea group</taxon>
        <taxon>Halobacteria</taxon>
        <taxon>Halobacteriales</taxon>
        <taxon>Halobacteriaceae</taxon>
        <taxon>Halospeciosus</taxon>
    </lineage>
</organism>
<dbReference type="Proteomes" id="UP001596447">
    <property type="component" value="Unassembled WGS sequence"/>
</dbReference>
<dbReference type="RefSeq" id="WP_279529442.1">
    <property type="nucleotide sequence ID" value="NZ_CP122312.1"/>
</dbReference>
<sequence length="75" mass="8135">MALSSELGIPLARTQADLTPFQRMVLLKEMERQHSDAQEQDGAGQVNPGPVNQMKAPRGGGSGETVVYTNEHKDD</sequence>
<keyword evidence="3" id="KW-1185">Reference proteome</keyword>
<proteinExistence type="predicted"/>
<name>A0ABD5Z2V9_9EURY</name>
<evidence type="ECO:0000313" key="3">
    <source>
        <dbReference type="Proteomes" id="UP001596447"/>
    </source>
</evidence>
<evidence type="ECO:0000256" key="1">
    <source>
        <dbReference type="SAM" id="MobiDB-lite"/>
    </source>
</evidence>
<accession>A0ABD5Z2V9</accession>
<dbReference type="EMBL" id="JBHTAR010000011">
    <property type="protein sequence ID" value="MFC7199512.1"/>
    <property type="molecule type" value="Genomic_DNA"/>
</dbReference>
<gene>
    <name evidence="2" type="ORF">ACFQJ9_08820</name>
</gene>
<reference evidence="2 3" key="1">
    <citation type="journal article" date="2019" name="Int. J. Syst. Evol. Microbiol.">
        <title>The Global Catalogue of Microorganisms (GCM) 10K type strain sequencing project: providing services to taxonomists for standard genome sequencing and annotation.</title>
        <authorList>
            <consortium name="The Broad Institute Genomics Platform"/>
            <consortium name="The Broad Institute Genome Sequencing Center for Infectious Disease"/>
            <person name="Wu L."/>
            <person name="Ma J."/>
        </authorList>
    </citation>
    <scope>NUCLEOTIDE SEQUENCE [LARGE SCALE GENOMIC DNA]</scope>
    <source>
        <strain evidence="2 3">XZGYJ-43</strain>
    </source>
</reference>
<evidence type="ECO:0000313" key="2">
    <source>
        <dbReference type="EMBL" id="MFC7199512.1"/>
    </source>
</evidence>
<feature type="region of interest" description="Disordered" evidence="1">
    <location>
        <begin position="30"/>
        <end position="75"/>
    </location>
</feature>
<dbReference type="AlphaFoldDB" id="A0ABD5Z2V9"/>